<protein>
    <submittedName>
        <fullName evidence="1">Uncharacterized protein</fullName>
    </submittedName>
</protein>
<reference evidence="1" key="1">
    <citation type="journal article" date="2015" name="Nature">
        <title>Complex archaea that bridge the gap between prokaryotes and eukaryotes.</title>
        <authorList>
            <person name="Spang A."/>
            <person name="Saw J.H."/>
            <person name="Jorgensen S.L."/>
            <person name="Zaremba-Niedzwiedzka K."/>
            <person name="Martijn J."/>
            <person name="Lind A.E."/>
            <person name="van Eijk R."/>
            <person name="Schleper C."/>
            <person name="Guy L."/>
            <person name="Ettema T.J."/>
        </authorList>
    </citation>
    <scope>NUCLEOTIDE SEQUENCE</scope>
</reference>
<comment type="caution">
    <text evidence="1">The sequence shown here is derived from an EMBL/GenBank/DDBJ whole genome shotgun (WGS) entry which is preliminary data.</text>
</comment>
<gene>
    <name evidence="1" type="ORF">LCGC14_2025850</name>
</gene>
<accession>A0A0F9HT75</accession>
<dbReference type="AlphaFoldDB" id="A0A0F9HT75"/>
<sequence length="104" mass="11355">MAAKQTLPEQHLLLEQRWPGDCCLCHHEAENAALRTQLEQAQVELAASRRCVEAKDKALEEAEALGVDHAHGGVCETCNDWASRLADITGAALVITEADFMEAE</sequence>
<evidence type="ECO:0000313" key="1">
    <source>
        <dbReference type="EMBL" id="KKL78332.1"/>
    </source>
</evidence>
<proteinExistence type="predicted"/>
<dbReference type="EMBL" id="LAZR01023490">
    <property type="protein sequence ID" value="KKL78332.1"/>
    <property type="molecule type" value="Genomic_DNA"/>
</dbReference>
<name>A0A0F9HT75_9ZZZZ</name>
<organism evidence="1">
    <name type="scientific">marine sediment metagenome</name>
    <dbReference type="NCBI Taxonomy" id="412755"/>
    <lineage>
        <taxon>unclassified sequences</taxon>
        <taxon>metagenomes</taxon>
        <taxon>ecological metagenomes</taxon>
    </lineage>
</organism>